<dbReference type="GO" id="GO:0032154">
    <property type="term" value="C:cleavage furrow"/>
    <property type="evidence" value="ECO:0007669"/>
    <property type="project" value="TreeGrafter"/>
</dbReference>
<dbReference type="GO" id="GO:0032266">
    <property type="term" value="F:phosphatidylinositol-3-phosphate binding"/>
    <property type="evidence" value="ECO:0007669"/>
    <property type="project" value="TreeGrafter"/>
</dbReference>
<dbReference type="Gene3D" id="3.30.40.10">
    <property type="entry name" value="Zinc/RING finger domain, C3HC4 (zinc finger)"/>
    <property type="match status" value="1"/>
</dbReference>
<evidence type="ECO:0000313" key="1">
    <source>
        <dbReference type="Proteomes" id="UP000808372"/>
    </source>
</evidence>
<dbReference type="SUPFAM" id="SSF57845">
    <property type="entry name" value="B-box zinc-binding domain"/>
    <property type="match status" value="1"/>
</dbReference>
<dbReference type="PANTHER" id="PTHR46603">
    <property type="entry name" value="ABSCISSION/NOCUT CHECKPOINT REGULATOR"/>
    <property type="match status" value="1"/>
</dbReference>
<dbReference type="RefSeq" id="XP_038823777.1">
    <property type="nucleotide sequence ID" value="XM_038967849.1"/>
</dbReference>
<dbReference type="GO" id="GO:0044878">
    <property type="term" value="P:mitotic cytokinesis checkpoint signaling"/>
    <property type="evidence" value="ECO:0007669"/>
    <property type="project" value="TreeGrafter"/>
</dbReference>
<dbReference type="CDD" id="cd15749">
    <property type="entry name" value="FYVE_ZFY19"/>
    <property type="match status" value="1"/>
</dbReference>
<keyword evidence="1" id="KW-1185">Reference proteome</keyword>
<name>A0A8U0PGA7_SALNM</name>
<dbReference type="GeneID" id="120023757"/>
<proteinExistence type="predicted"/>
<reference evidence="2" key="1">
    <citation type="submission" date="2025-08" db="UniProtKB">
        <authorList>
            <consortium name="RefSeq"/>
        </authorList>
    </citation>
    <scope>IDENTIFICATION</scope>
    <source>
        <tissue evidence="2">White muscle</tissue>
    </source>
</reference>
<dbReference type="Proteomes" id="UP000808372">
    <property type="component" value="Chromosome 28"/>
</dbReference>
<dbReference type="Pfam" id="PF22586">
    <property type="entry name" value="ANCHR-like_BBOX"/>
    <property type="match status" value="1"/>
</dbReference>
<protein>
    <submittedName>
        <fullName evidence="2">Abscission/NoCut checkpoint regulator-like isoform X1</fullName>
    </submittedName>
</protein>
<dbReference type="InterPro" id="IPR013083">
    <property type="entry name" value="Znf_RING/FYVE/PHD"/>
</dbReference>
<dbReference type="AlphaFoldDB" id="A0A8U0PGA7"/>
<dbReference type="KEGG" id="snh:120023757"/>
<dbReference type="PANTHER" id="PTHR46603:SF1">
    <property type="entry name" value="ABSCISSION_NOCUT CHECKPOINT REGULATOR"/>
    <property type="match status" value="1"/>
</dbReference>
<gene>
    <name evidence="2" type="primary">LOC120023757</name>
</gene>
<evidence type="ECO:0000313" key="2">
    <source>
        <dbReference type="RefSeq" id="XP_038823777.1"/>
    </source>
</evidence>
<dbReference type="InterPro" id="IPR011011">
    <property type="entry name" value="Znf_FYVE_PHD"/>
</dbReference>
<dbReference type="GO" id="GO:0030496">
    <property type="term" value="C:midbody"/>
    <property type="evidence" value="ECO:0007669"/>
    <property type="project" value="TreeGrafter"/>
</dbReference>
<sequence>MDNRCYCCSSKFTLFRKELGSKNCGHSSCSDCLTFNAVLPSFGNTQQKVCKQCHVNLARWSYDVALHESNSMEDFQHLDSEDKTEEEAMTRILKKTPVLACSSSRTPAAALASQASDSDEDELPWCCICNQDTSILCHTCDGDLYCNRCFRSAMICMTGKSTAQLQ</sequence>
<dbReference type="GO" id="GO:0005813">
    <property type="term" value="C:centrosome"/>
    <property type="evidence" value="ECO:0007669"/>
    <property type="project" value="TreeGrafter"/>
</dbReference>
<dbReference type="SUPFAM" id="SSF57903">
    <property type="entry name" value="FYVE/PHD zinc finger"/>
    <property type="match status" value="1"/>
</dbReference>
<dbReference type="GO" id="GO:0009838">
    <property type="term" value="P:abscission"/>
    <property type="evidence" value="ECO:0007669"/>
    <property type="project" value="TreeGrafter"/>
</dbReference>
<organism evidence="1 2">
    <name type="scientific">Salvelinus namaycush</name>
    <name type="common">Lake trout</name>
    <name type="synonym">Salmo namaycush</name>
    <dbReference type="NCBI Taxonomy" id="8040"/>
    <lineage>
        <taxon>Eukaryota</taxon>
        <taxon>Metazoa</taxon>
        <taxon>Chordata</taxon>
        <taxon>Craniata</taxon>
        <taxon>Vertebrata</taxon>
        <taxon>Euteleostomi</taxon>
        <taxon>Actinopterygii</taxon>
        <taxon>Neopterygii</taxon>
        <taxon>Teleostei</taxon>
        <taxon>Protacanthopterygii</taxon>
        <taxon>Salmoniformes</taxon>
        <taxon>Salmonidae</taxon>
        <taxon>Salmoninae</taxon>
        <taxon>Salvelinus</taxon>
    </lineage>
</organism>
<accession>A0A8U0PGA7</accession>